<keyword evidence="4" id="KW-1185">Reference proteome</keyword>
<accession>A0ABT2CEG5</accession>
<feature type="domain" description="Aminoglycoside phosphotransferase" evidence="2">
    <location>
        <begin position="23"/>
        <end position="241"/>
    </location>
</feature>
<dbReference type="SUPFAM" id="SSF56112">
    <property type="entry name" value="Protein kinase-like (PK-like)"/>
    <property type="match status" value="1"/>
</dbReference>
<evidence type="ECO:0000259" key="2">
    <source>
        <dbReference type="Pfam" id="PF01636"/>
    </source>
</evidence>
<gene>
    <name evidence="3" type="ORF">NX801_08985</name>
</gene>
<evidence type="ECO:0000313" key="4">
    <source>
        <dbReference type="Proteomes" id="UP001431313"/>
    </source>
</evidence>
<name>A0ABT2CEG5_9ACTN</name>
<proteinExistence type="predicted"/>
<sequence length="342" mass="36508">MSDGPRISVRQAVEPVAAGAAEELAGRGLNSSYRVVRGGLSYAVKVHCAEHSSETEARRIRSVDVALRGAPWYPPVLDLGTVRMAGRPRLVVVRPYVPGVPAQDARTHIPEVVAVLGELAARAGGPAAGAVAEELVGDYATPWTDDAGRERAATARLLTGEWRELGRTVDRRLDELSASAVRLTRADATVLHHGDLHGRNLIADGPGRLTVIDWDEAGLSRRPADAGKALWLSCRLGRGDFVLDPGAVRSYLGLLHSRLGIPYATAPELARLGALWFLPRHRHVELLAGRDPALAPWYLGWVGRFWARFGRNLELIAGVAAEGPEPGSGSAEYPVAGGPESG</sequence>
<dbReference type="RefSeq" id="WP_258786684.1">
    <property type="nucleotide sequence ID" value="NZ_JANUGQ010000005.1"/>
</dbReference>
<dbReference type="Proteomes" id="UP001431313">
    <property type="component" value="Unassembled WGS sequence"/>
</dbReference>
<evidence type="ECO:0000256" key="1">
    <source>
        <dbReference type="SAM" id="MobiDB-lite"/>
    </source>
</evidence>
<comment type="caution">
    <text evidence="3">The sequence shown here is derived from an EMBL/GenBank/DDBJ whole genome shotgun (WGS) entry which is preliminary data.</text>
</comment>
<dbReference type="Pfam" id="PF01636">
    <property type="entry name" value="APH"/>
    <property type="match status" value="1"/>
</dbReference>
<dbReference type="EMBL" id="JANUGQ010000005">
    <property type="protein sequence ID" value="MCS0635797.1"/>
    <property type="molecule type" value="Genomic_DNA"/>
</dbReference>
<dbReference type="InterPro" id="IPR011009">
    <property type="entry name" value="Kinase-like_dom_sf"/>
</dbReference>
<protein>
    <submittedName>
        <fullName evidence="3">Aminoglycoside phosphotransferase family protein</fullName>
    </submittedName>
</protein>
<reference evidence="3" key="1">
    <citation type="submission" date="2022-08" db="EMBL/GenBank/DDBJ databases">
        <authorList>
            <person name="Somphong A."/>
            <person name="Phongsopitanun W."/>
        </authorList>
    </citation>
    <scope>NUCLEOTIDE SEQUENCE</scope>
    <source>
        <strain evidence="3">LP05-1</strain>
    </source>
</reference>
<dbReference type="InterPro" id="IPR002575">
    <property type="entry name" value="Aminoglycoside_PTrfase"/>
</dbReference>
<organism evidence="3 4">
    <name type="scientific">Streptomyces pyxinae</name>
    <dbReference type="NCBI Taxonomy" id="2970734"/>
    <lineage>
        <taxon>Bacteria</taxon>
        <taxon>Bacillati</taxon>
        <taxon>Actinomycetota</taxon>
        <taxon>Actinomycetes</taxon>
        <taxon>Kitasatosporales</taxon>
        <taxon>Streptomycetaceae</taxon>
        <taxon>Streptomyces</taxon>
    </lineage>
</organism>
<feature type="region of interest" description="Disordered" evidence="1">
    <location>
        <begin position="323"/>
        <end position="342"/>
    </location>
</feature>
<evidence type="ECO:0000313" key="3">
    <source>
        <dbReference type="EMBL" id="MCS0635797.1"/>
    </source>
</evidence>
<dbReference type="Gene3D" id="3.90.1200.10">
    <property type="match status" value="1"/>
</dbReference>